<proteinExistence type="predicted"/>
<feature type="transmembrane region" description="Helical" evidence="1">
    <location>
        <begin position="141"/>
        <end position="161"/>
    </location>
</feature>
<feature type="transmembrane region" description="Helical" evidence="1">
    <location>
        <begin position="106"/>
        <end position="129"/>
    </location>
</feature>
<accession>A0A0J6VP66</accession>
<gene>
    <name evidence="2" type="ORF">MOBUDSM44075_03944</name>
</gene>
<keyword evidence="1" id="KW-0812">Transmembrane</keyword>
<keyword evidence="1" id="KW-1133">Transmembrane helix</keyword>
<evidence type="ECO:0000313" key="2">
    <source>
        <dbReference type="EMBL" id="KMO72850.1"/>
    </source>
</evidence>
<evidence type="ECO:0000313" key="3">
    <source>
        <dbReference type="Proteomes" id="UP000036313"/>
    </source>
</evidence>
<sequence>MADPSDKFDEVRRAWVARHQGWSLIQRRRAEQLGRRVRARQRSTVAALPDPHDDTSLPPLILRAAKSPTSQVELVVVAILAVCVPLGWLAGVAIKSVLVNLIPQTLRAFPIAALLWSGVALGAPILALYDPAPTFGQMVVVPWLCVQLAAAPVVAGVYGIAEGWLAIPGSDQWWPLTPAEPALSPEDAAEILGPYEITGPPVVEPRPLPDHGERMPRW</sequence>
<name>A0A0J6VP66_9MYCO</name>
<keyword evidence="1" id="KW-0472">Membrane</keyword>
<evidence type="ECO:0000256" key="1">
    <source>
        <dbReference type="SAM" id="Phobius"/>
    </source>
</evidence>
<comment type="caution">
    <text evidence="2">The sequence shown here is derived from an EMBL/GenBank/DDBJ whole genome shotgun (WGS) entry which is preliminary data.</text>
</comment>
<feature type="transmembrane region" description="Helical" evidence="1">
    <location>
        <begin position="74"/>
        <end position="94"/>
    </location>
</feature>
<dbReference type="Proteomes" id="UP000036313">
    <property type="component" value="Unassembled WGS sequence"/>
</dbReference>
<dbReference type="EMBL" id="JYNU01000028">
    <property type="protein sequence ID" value="KMO72850.1"/>
    <property type="molecule type" value="Genomic_DNA"/>
</dbReference>
<organism evidence="2 3">
    <name type="scientific">Mycolicibacterium obuense</name>
    <dbReference type="NCBI Taxonomy" id="1807"/>
    <lineage>
        <taxon>Bacteria</taxon>
        <taxon>Bacillati</taxon>
        <taxon>Actinomycetota</taxon>
        <taxon>Actinomycetes</taxon>
        <taxon>Mycobacteriales</taxon>
        <taxon>Mycobacteriaceae</taxon>
        <taxon>Mycolicibacterium</taxon>
    </lineage>
</organism>
<dbReference type="AlphaFoldDB" id="A0A0J6VP66"/>
<protein>
    <submittedName>
        <fullName evidence="2">Uncharacterized protein</fullName>
    </submittedName>
</protein>
<reference evidence="2 3" key="1">
    <citation type="journal article" date="2015" name="Genome Biol. Evol.">
        <title>Characterization of Three Mycobacterium spp. with Potential Use in Bioremediation by Genome Sequencing and Comparative Genomics.</title>
        <authorList>
            <person name="Das S."/>
            <person name="Pettersson B.M."/>
            <person name="Behra P.R."/>
            <person name="Ramesh M."/>
            <person name="Dasgupta S."/>
            <person name="Bhattacharya A."/>
            <person name="Kirsebom L.A."/>
        </authorList>
    </citation>
    <scope>NUCLEOTIDE SEQUENCE [LARGE SCALE GENOMIC DNA]</scope>
    <source>
        <strain evidence="2 3">DSM 44075</strain>
    </source>
</reference>
<dbReference type="RefSeq" id="WP_048424379.1">
    <property type="nucleotide sequence ID" value="NZ_JYNU01000028.1"/>
</dbReference>
<dbReference type="PATRIC" id="fig|1807.14.peg.3971"/>